<dbReference type="InterPro" id="IPR055372">
    <property type="entry name" value="CBM96"/>
</dbReference>
<dbReference type="RefSeq" id="WP_113659101.1">
    <property type="nucleotide sequence ID" value="NZ_KZ845667.1"/>
</dbReference>
<dbReference type="Pfam" id="PF02638">
    <property type="entry name" value="GHL10"/>
    <property type="match status" value="1"/>
</dbReference>
<reference evidence="7 8" key="2">
    <citation type="submission" date="2018-06" db="EMBL/GenBank/DDBJ databases">
        <authorList>
            <person name="Zhirakovskaya E."/>
        </authorList>
    </citation>
    <scope>NUCLEOTIDE SEQUENCE [LARGE SCALE GENOMIC DNA]</scope>
    <source>
        <strain evidence="7 8">FBKL4.011</strain>
    </source>
</reference>
<comment type="subcellular location">
    <subcellularLocation>
        <location evidence="1">Secreted</location>
    </subcellularLocation>
</comment>
<dbReference type="InterPro" id="IPR003790">
    <property type="entry name" value="GHL10"/>
</dbReference>
<comment type="caution">
    <text evidence="7">The sequence shown here is derived from an EMBL/GenBank/DDBJ whole genome shotgun (WGS) entry which is preliminary data.</text>
</comment>
<dbReference type="PANTHER" id="PTHR43405:SF1">
    <property type="entry name" value="GLYCOSYL HYDROLASE DIGH"/>
    <property type="match status" value="1"/>
</dbReference>
<evidence type="ECO:0000256" key="3">
    <source>
        <dbReference type="ARBA" id="ARBA00022729"/>
    </source>
</evidence>
<feature type="domain" description="Glycosyl hydrolase-like 10" evidence="5">
    <location>
        <begin position="226"/>
        <end position="529"/>
    </location>
</feature>
<evidence type="ECO:0000313" key="8">
    <source>
        <dbReference type="Proteomes" id="UP000251213"/>
    </source>
</evidence>
<dbReference type="SUPFAM" id="SSF117074">
    <property type="entry name" value="Hypothetical protein PA1324"/>
    <property type="match status" value="1"/>
</dbReference>
<evidence type="ECO:0000259" key="5">
    <source>
        <dbReference type="Pfam" id="PF02638"/>
    </source>
</evidence>
<evidence type="ECO:0000259" key="6">
    <source>
        <dbReference type="Pfam" id="PF24517"/>
    </source>
</evidence>
<dbReference type="Gene3D" id="2.60.120.970">
    <property type="match status" value="1"/>
</dbReference>
<evidence type="ECO:0000256" key="1">
    <source>
        <dbReference type="ARBA" id="ARBA00004613"/>
    </source>
</evidence>
<dbReference type="GO" id="GO:0005576">
    <property type="term" value="C:extracellular region"/>
    <property type="evidence" value="ECO:0007669"/>
    <property type="project" value="UniProtKB-SubCell"/>
</dbReference>
<gene>
    <name evidence="7" type="ORF">DL897_10470</name>
</gene>
<dbReference type="AlphaFoldDB" id="A0A364K3Z4"/>
<organism evidence="7 8">
    <name type="scientific">Thermoflavimicrobium daqui</name>
    <dbReference type="NCBI Taxonomy" id="2137476"/>
    <lineage>
        <taxon>Bacteria</taxon>
        <taxon>Bacillati</taxon>
        <taxon>Bacillota</taxon>
        <taxon>Bacilli</taxon>
        <taxon>Bacillales</taxon>
        <taxon>Thermoactinomycetaceae</taxon>
        <taxon>Thermoflavimicrobium</taxon>
    </lineage>
</organism>
<feature type="region of interest" description="Disordered" evidence="4">
    <location>
        <begin position="590"/>
        <end position="611"/>
    </location>
</feature>
<dbReference type="EMBL" id="QJKK01000005">
    <property type="protein sequence ID" value="RAL24108.1"/>
    <property type="molecule type" value="Genomic_DNA"/>
</dbReference>
<feature type="domain" description="Carbohydrate-binding module family 96" evidence="6">
    <location>
        <begin position="41"/>
        <end position="202"/>
    </location>
</feature>
<keyword evidence="3" id="KW-0732">Signal</keyword>
<dbReference type="NCBIfam" id="NF033679">
    <property type="entry name" value="DNRLRE_dom"/>
    <property type="match status" value="1"/>
</dbReference>
<dbReference type="Gene3D" id="3.20.20.80">
    <property type="entry name" value="Glycosidases"/>
    <property type="match status" value="1"/>
</dbReference>
<evidence type="ECO:0000256" key="4">
    <source>
        <dbReference type="SAM" id="MobiDB-lite"/>
    </source>
</evidence>
<evidence type="ECO:0000256" key="2">
    <source>
        <dbReference type="ARBA" id="ARBA00022525"/>
    </source>
</evidence>
<evidence type="ECO:0000313" key="7">
    <source>
        <dbReference type="EMBL" id="RAL24108.1"/>
    </source>
</evidence>
<feature type="compositionally biased region" description="Polar residues" evidence="4">
    <location>
        <begin position="597"/>
        <end position="608"/>
    </location>
</feature>
<dbReference type="SUPFAM" id="SSF51445">
    <property type="entry name" value="(Trans)glycosidases"/>
    <property type="match status" value="1"/>
</dbReference>
<dbReference type="PANTHER" id="PTHR43405">
    <property type="entry name" value="GLYCOSYL HYDROLASE DIGH"/>
    <property type="match status" value="1"/>
</dbReference>
<dbReference type="OrthoDB" id="9794671at2"/>
<name>A0A364K3Z4_9BACL</name>
<keyword evidence="2" id="KW-0964">Secreted</keyword>
<protein>
    <submittedName>
        <fullName evidence="7">Uncharacterized protein</fullName>
    </submittedName>
</protein>
<accession>A0A364K3Z4</accession>
<sequence length="668" mass="75170">MKTRGISIVIIFLIIISSFLDWGAMNQTSYARESLSNTNVSTSSILEDTFISSQNPSTSYAQSQYLVTGNHSNFGTTRSFLKFQLPSLPKNAVITSAKLDLYQYYDTTNLVTIDIRPVNSTWSASTLSWNNKPTVGNSISNQAVQKPGWYSFYITELVKSWYNGSSNHGVAVQFRDETQATKIFYSKDHLKYEELKPKLTITYSVPDETKKEYRALWVDMFHDGAKTPSQVDKLIKDAQMSNINTIFIQVRRRGDSYYSNSIEPRTEDPNLQSGYDPLADIISKAHAANPKIQVHAMFSMIPIWNKSSAPKDPNHIFNAHGFNQPSANNWLSKNYSGSYLSGSDYVVDPGHPDAVNYTRDVLLHVVRNYDVDGIQMDLIRYMGEDWGYNDRSVQRYNQAFGKTGLPQPSDPTWKQWRRDQVSNMVRKIYTSIQKVKPSITVSTATITWGDGPKTRDDWNRSSAMNSALQDWQSWLEEGSIDLAVPMNYFREYDPKQKSYFENWLAWQKNNQGKRMTLSGVGVYLNSIPDSLSQIKKAQTPLATGKRLGGVSLYSYAQTNKDGVANSEFYQALSTPNTNYPEPVFPTKVPTPDLPWKTSPSKGHLSGTTDGRDHQLVMITGPEVRQTYTDGSGDFQVVDLSPGNYVIKVNNKSAQVTIGAGKVSSISLK</sequence>
<dbReference type="InterPro" id="IPR017853">
    <property type="entry name" value="GH"/>
</dbReference>
<dbReference type="InterPro" id="IPR052177">
    <property type="entry name" value="Divisome_Glycosyl_Hydrolase"/>
</dbReference>
<dbReference type="Pfam" id="PF24517">
    <property type="entry name" value="CBM96"/>
    <property type="match status" value="1"/>
</dbReference>
<reference evidence="7 8" key="1">
    <citation type="submission" date="2018-06" db="EMBL/GenBank/DDBJ databases">
        <title>Thermoflavimicrobium daqus sp. nov., a thermophilic microbe isolated from Moutai-flavour Daqu.</title>
        <authorList>
            <person name="Wang X."/>
            <person name="Zhou H."/>
        </authorList>
    </citation>
    <scope>NUCLEOTIDE SEQUENCE [LARGE SCALE GENOMIC DNA]</scope>
    <source>
        <strain evidence="7 8">FBKL4.011</strain>
    </source>
</reference>
<keyword evidence="8" id="KW-1185">Reference proteome</keyword>
<proteinExistence type="predicted"/>
<dbReference type="Proteomes" id="UP000251213">
    <property type="component" value="Unassembled WGS sequence"/>
</dbReference>